<dbReference type="SUPFAM" id="SSF52058">
    <property type="entry name" value="L domain-like"/>
    <property type="match status" value="1"/>
</dbReference>
<evidence type="ECO:0000256" key="5">
    <source>
        <dbReference type="ARBA" id="ARBA00024196"/>
    </source>
</evidence>
<dbReference type="Gene3D" id="3.80.10.10">
    <property type="entry name" value="Ribonuclease Inhibitor"/>
    <property type="match status" value="1"/>
</dbReference>
<comment type="similarity">
    <text evidence="5">Belongs to the U2 small nuclear ribonucleoprotein A family.</text>
</comment>
<dbReference type="PANTHER" id="PTHR10552">
    <property type="entry name" value="U2 SMALL NUCLEAR RIBONUCLEOPROTEIN A"/>
    <property type="match status" value="1"/>
</dbReference>
<evidence type="ECO:0000313" key="7">
    <source>
        <dbReference type="EMBL" id="CAD8596890.1"/>
    </source>
</evidence>
<dbReference type="SMART" id="SM00369">
    <property type="entry name" value="LRR_TYP"/>
    <property type="match status" value="2"/>
</dbReference>
<dbReference type="FunFam" id="3.80.10.10:FF:000026">
    <property type="entry name" value="U2 small nuclear ribonucleoprotein A"/>
    <property type="match status" value="1"/>
</dbReference>
<proteinExistence type="inferred from homology"/>
<dbReference type="GO" id="GO:0000398">
    <property type="term" value="P:mRNA splicing, via spliceosome"/>
    <property type="evidence" value="ECO:0007669"/>
    <property type="project" value="InterPro"/>
</dbReference>
<dbReference type="InterPro" id="IPR001611">
    <property type="entry name" value="Leu-rich_rpt"/>
</dbReference>
<dbReference type="AlphaFoldDB" id="A0A7S0PUF2"/>
<dbReference type="InterPro" id="IPR003591">
    <property type="entry name" value="Leu-rich_rpt_typical-subtyp"/>
</dbReference>
<accession>A0A7S0PUF2</accession>
<feature type="region of interest" description="Disordered" evidence="6">
    <location>
        <begin position="240"/>
        <end position="303"/>
    </location>
</feature>
<dbReference type="PANTHER" id="PTHR10552:SF6">
    <property type="entry name" value="U2 SMALL NUCLEAR RIBONUCLEOPROTEIN A"/>
    <property type="match status" value="1"/>
</dbReference>
<gene>
    <name evidence="7" type="ORF">CPEL01642_LOCUS219</name>
</gene>
<reference evidence="7" key="1">
    <citation type="submission" date="2021-01" db="EMBL/GenBank/DDBJ databases">
        <authorList>
            <person name="Corre E."/>
            <person name="Pelletier E."/>
            <person name="Niang G."/>
            <person name="Scheremetjew M."/>
            <person name="Finn R."/>
            <person name="Kale V."/>
            <person name="Holt S."/>
            <person name="Cochrane G."/>
            <person name="Meng A."/>
            <person name="Brown T."/>
            <person name="Cohen L."/>
        </authorList>
    </citation>
    <scope>NUCLEOTIDE SEQUENCE</scope>
    <source>
        <strain evidence="7">PLY182g</strain>
    </source>
</reference>
<dbReference type="InterPro" id="IPR044640">
    <property type="entry name" value="RU2A"/>
</dbReference>
<feature type="compositionally biased region" description="Pro residues" evidence="6">
    <location>
        <begin position="274"/>
        <end position="283"/>
    </location>
</feature>
<name>A0A7S0PUF2_9EUKA</name>
<dbReference type="GO" id="GO:0005634">
    <property type="term" value="C:nucleus"/>
    <property type="evidence" value="ECO:0007669"/>
    <property type="project" value="UniProtKB-SubCell"/>
</dbReference>
<dbReference type="GO" id="GO:0030620">
    <property type="term" value="F:U2 snRNA binding"/>
    <property type="evidence" value="ECO:0007669"/>
    <property type="project" value="InterPro"/>
</dbReference>
<dbReference type="InterPro" id="IPR032675">
    <property type="entry name" value="LRR_dom_sf"/>
</dbReference>
<feature type="compositionally biased region" description="Polar residues" evidence="6">
    <location>
        <begin position="168"/>
        <end position="177"/>
    </location>
</feature>
<protein>
    <recommendedName>
        <fullName evidence="8">U2A'/phosphoprotein 32 family A C-terminal domain-containing protein</fullName>
    </recommendedName>
</protein>
<dbReference type="PROSITE" id="PS51450">
    <property type="entry name" value="LRR"/>
    <property type="match status" value="2"/>
</dbReference>
<keyword evidence="3" id="KW-0677">Repeat</keyword>
<comment type="subcellular location">
    <subcellularLocation>
        <location evidence="1">Nucleus</location>
    </subcellularLocation>
</comment>
<evidence type="ECO:0008006" key="8">
    <source>
        <dbReference type="Google" id="ProtNLM"/>
    </source>
</evidence>
<organism evidence="7">
    <name type="scientific">Coccolithus braarudii</name>
    <dbReference type="NCBI Taxonomy" id="221442"/>
    <lineage>
        <taxon>Eukaryota</taxon>
        <taxon>Haptista</taxon>
        <taxon>Haptophyta</taxon>
        <taxon>Prymnesiophyceae</taxon>
        <taxon>Coccolithales</taxon>
        <taxon>Coccolithaceae</taxon>
        <taxon>Coccolithus</taxon>
    </lineage>
</organism>
<evidence type="ECO:0000256" key="6">
    <source>
        <dbReference type="SAM" id="MobiDB-lite"/>
    </source>
</evidence>
<feature type="compositionally biased region" description="Low complexity" evidence="6">
    <location>
        <begin position="284"/>
        <end position="296"/>
    </location>
</feature>
<keyword evidence="2" id="KW-0433">Leucine-rich repeat</keyword>
<evidence type="ECO:0000256" key="2">
    <source>
        <dbReference type="ARBA" id="ARBA00022614"/>
    </source>
</evidence>
<dbReference type="EMBL" id="HBEY01000417">
    <property type="protein sequence ID" value="CAD8596890.1"/>
    <property type="molecule type" value="Transcribed_RNA"/>
</dbReference>
<feature type="compositionally biased region" description="Low complexity" evidence="6">
    <location>
        <begin position="242"/>
        <end position="260"/>
    </location>
</feature>
<feature type="region of interest" description="Disordered" evidence="6">
    <location>
        <begin position="168"/>
        <end position="197"/>
    </location>
</feature>
<evidence type="ECO:0000256" key="1">
    <source>
        <dbReference type="ARBA" id="ARBA00004123"/>
    </source>
</evidence>
<dbReference type="Pfam" id="PF14580">
    <property type="entry name" value="LRR_9"/>
    <property type="match status" value="1"/>
</dbReference>
<sequence length="303" mass="32397">MRLNADMIARSPAFLNPLKDRELDLRGNKIAVIENLASTQNQFDSIDISDNEIRKLECLAVLPRLKMLLLSNNRINRIADGLGRAFPNIETLVLTNNQLTTLKELEPLAGMPSITMLSLNDNLVTKQPNYRAFLISMLPKLKTLDYKKVKPVEREAAEAKYRVGNMSNKAQKPTNTFEPGAGSAAPAAPPKAGPTPEQIAQIKQAIAGAASFEEVEKLEKALKAGDYDYIAQHLAAQKGGKDAAPAASEEATEADAAPASEADDTDMVTDEQPAPTPMAPAEPAPAGAPSAEQAEPTAAMDTG</sequence>
<evidence type="ECO:0000256" key="4">
    <source>
        <dbReference type="ARBA" id="ARBA00023242"/>
    </source>
</evidence>
<keyword evidence="4" id="KW-0539">Nucleus</keyword>
<evidence type="ECO:0000256" key="3">
    <source>
        <dbReference type="ARBA" id="ARBA00022737"/>
    </source>
</evidence>